<dbReference type="GO" id="GO:0009253">
    <property type="term" value="P:peptidoglycan catabolic process"/>
    <property type="evidence" value="ECO:0007669"/>
    <property type="project" value="InterPro"/>
</dbReference>
<proteinExistence type="inferred from homology"/>
<dbReference type="SMART" id="SM00701">
    <property type="entry name" value="PGRP"/>
    <property type="match status" value="1"/>
</dbReference>
<reference evidence="7" key="2">
    <citation type="submission" date="2021-01" db="UniProtKB">
        <authorList>
            <consortium name="EnsemblMetazoa"/>
        </authorList>
    </citation>
    <scope>IDENTIFICATION</scope>
</reference>
<accession>A0A7M7PEC7</accession>
<dbReference type="OrthoDB" id="10001926at2759"/>
<evidence type="ECO:0008006" key="9">
    <source>
        <dbReference type="Google" id="ProtNLM"/>
    </source>
</evidence>
<feature type="region of interest" description="Disordered" evidence="3">
    <location>
        <begin position="1"/>
        <end position="72"/>
    </location>
</feature>
<dbReference type="SMART" id="SM00644">
    <property type="entry name" value="Ami_2"/>
    <property type="match status" value="1"/>
</dbReference>
<dbReference type="AlphaFoldDB" id="A0A7M7PEC7"/>
<dbReference type="GO" id="GO:0008745">
    <property type="term" value="F:N-acetylmuramoyl-L-alanine amidase activity"/>
    <property type="evidence" value="ECO:0007669"/>
    <property type="project" value="InterPro"/>
</dbReference>
<feature type="compositionally biased region" description="Acidic residues" evidence="3">
    <location>
        <begin position="13"/>
        <end position="22"/>
    </location>
</feature>
<keyword evidence="2" id="KW-0391">Immunity</keyword>
<organism evidence="7 8">
    <name type="scientific">Strongylocentrotus purpuratus</name>
    <name type="common">Purple sea urchin</name>
    <dbReference type="NCBI Taxonomy" id="7668"/>
    <lineage>
        <taxon>Eukaryota</taxon>
        <taxon>Metazoa</taxon>
        <taxon>Echinodermata</taxon>
        <taxon>Eleutherozoa</taxon>
        <taxon>Echinozoa</taxon>
        <taxon>Echinoidea</taxon>
        <taxon>Euechinoidea</taxon>
        <taxon>Echinacea</taxon>
        <taxon>Camarodonta</taxon>
        <taxon>Echinidea</taxon>
        <taxon>Strongylocentrotidae</taxon>
        <taxon>Strongylocentrotus</taxon>
    </lineage>
</organism>
<keyword evidence="4" id="KW-0812">Transmembrane</keyword>
<dbReference type="PANTHER" id="PTHR11022">
    <property type="entry name" value="PEPTIDOGLYCAN RECOGNITION PROTEIN"/>
    <property type="match status" value="1"/>
</dbReference>
<evidence type="ECO:0000256" key="4">
    <source>
        <dbReference type="SAM" id="Phobius"/>
    </source>
</evidence>
<dbReference type="GO" id="GO:0002376">
    <property type="term" value="P:immune system process"/>
    <property type="evidence" value="ECO:0007669"/>
    <property type="project" value="UniProtKB-KW"/>
</dbReference>
<dbReference type="InterPro" id="IPR006619">
    <property type="entry name" value="PGRP_domain_met/bac"/>
</dbReference>
<evidence type="ECO:0000313" key="7">
    <source>
        <dbReference type="EnsemblMetazoa" id="XP_030850196"/>
    </source>
</evidence>
<evidence type="ECO:0000313" key="8">
    <source>
        <dbReference type="Proteomes" id="UP000007110"/>
    </source>
</evidence>
<evidence type="ECO:0000256" key="2">
    <source>
        <dbReference type="ARBA" id="ARBA00022859"/>
    </source>
</evidence>
<name>A0A7M7PEC7_STRPU</name>
<reference evidence="8" key="1">
    <citation type="submission" date="2015-02" db="EMBL/GenBank/DDBJ databases">
        <title>Genome sequencing for Strongylocentrotus purpuratus.</title>
        <authorList>
            <person name="Murali S."/>
            <person name="Liu Y."/>
            <person name="Vee V."/>
            <person name="English A."/>
            <person name="Wang M."/>
            <person name="Skinner E."/>
            <person name="Han Y."/>
            <person name="Muzny D.M."/>
            <person name="Worley K.C."/>
            <person name="Gibbs R.A."/>
        </authorList>
    </citation>
    <scope>NUCLEOTIDE SEQUENCE</scope>
</reference>
<dbReference type="CDD" id="cd06583">
    <property type="entry name" value="PGRP"/>
    <property type="match status" value="1"/>
</dbReference>
<feature type="domain" description="Peptidoglycan recognition protein family" evidence="6">
    <location>
        <begin position="205"/>
        <end position="323"/>
    </location>
</feature>
<evidence type="ECO:0000259" key="6">
    <source>
        <dbReference type="SMART" id="SM00701"/>
    </source>
</evidence>
<keyword evidence="4" id="KW-0472">Membrane</keyword>
<dbReference type="SUPFAM" id="SSF55846">
    <property type="entry name" value="N-acetylmuramoyl-L-alanine amidase-like"/>
    <property type="match status" value="1"/>
</dbReference>
<feature type="domain" description="N-acetylmuramoyl-L-alanine amidase" evidence="5">
    <location>
        <begin position="216"/>
        <end position="333"/>
    </location>
</feature>
<keyword evidence="4" id="KW-1133">Transmembrane helix</keyword>
<dbReference type="Proteomes" id="UP000007110">
    <property type="component" value="Unassembled WGS sequence"/>
</dbReference>
<evidence type="ECO:0000256" key="3">
    <source>
        <dbReference type="SAM" id="MobiDB-lite"/>
    </source>
</evidence>
<dbReference type="Gene3D" id="3.40.80.10">
    <property type="entry name" value="Peptidoglycan recognition protein-like"/>
    <property type="match status" value="1"/>
</dbReference>
<dbReference type="GO" id="GO:0008270">
    <property type="term" value="F:zinc ion binding"/>
    <property type="evidence" value="ECO:0007669"/>
    <property type="project" value="InterPro"/>
</dbReference>
<dbReference type="GeneID" id="100892590"/>
<dbReference type="InParanoid" id="A0A7M7PEC7"/>
<dbReference type="EnsemblMetazoa" id="XM_030994336">
    <property type="protein sequence ID" value="XP_030850196"/>
    <property type="gene ID" value="LOC100892590"/>
</dbReference>
<dbReference type="Pfam" id="PF01510">
    <property type="entry name" value="Amidase_2"/>
    <property type="match status" value="1"/>
</dbReference>
<evidence type="ECO:0000259" key="5">
    <source>
        <dbReference type="SMART" id="SM00644"/>
    </source>
</evidence>
<comment type="similarity">
    <text evidence="1">Belongs to the N-acetylmuramoyl-L-alanine amidase 2 family.</text>
</comment>
<dbReference type="FunFam" id="3.40.80.10:FF:000001">
    <property type="entry name" value="Peptidoglycan recognition protein 1"/>
    <property type="match status" value="1"/>
</dbReference>
<sequence length="333" mass="36897">MANSQLPVHLPDVDYDDSDVEDGSTSSQWEDNVFDNPLYEPQLQTGTEVHDEEEKEAAVGQPNDTHDAGDVPDVVQASKPEETVIDERRGEVTVGDVEVMEASETSVESYSNVDNREYESMNDVVSRHNADDVERQHFSLTRKADVAAEARRIRERELTICISMFVVVIIGVVLGLVIFFSVSATKSLSSTTESPITSVQPTECPRIVSRVEWGARTAVETEPLSVPTPYLVIHHTDTSECNNTEDCVNAVRGIQNYHMDTNGWWDIGYNFLLGGDGLVYEGRGWDINGAHAREYNSYSIGLAMIGAYSSKLPTSVIVQRVLNPNPISARRET</sequence>
<dbReference type="InterPro" id="IPR036505">
    <property type="entry name" value="Amidase/PGRP_sf"/>
</dbReference>
<evidence type="ECO:0000256" key="1">
    <source>
        <dbReference type="ARBA" id="ARBA00007553"/>
    </source>
</evidence>
<keyword evidence="8" id="KW-1185">Reference proteome</keyword>
<protein>
    <recommendedName>
        <fullName evidence="9">Peptidoglycan recognition protein family domain-containing protein</fullName>
    </recommendedName>
</protein>
<dbReference type="InterPro" id="IPR002502">
    <property type="entry name" value="Amidase_domain"/>
</dbReference>
<feature type="transmembrane region" description="Helical" evidence="4">
    <location>
        <begin position="158"/>
        <end position="182"/>
    </location>
</feature>
<dbReference type="RefSeq" id="XP_030850196.1">
    <property type="nucleotide sequence ID" value="XM_030994336.1"/>
</dbReference>
<dbReference type="InterPro" id="IPR015510">
    <property type="entry name" value="PGRP"/>
</dbReference>
<dbReference type="KEGG" id="spu:100892590"/>
<dbReference type="PANTHER" id="PTHR11022:SF41">
    <property type="entry name" value="PEPTIDOGLYCAN-RECOGNITION PROTEIN LC-RELATED"/>
    <property type="match status" value="1"/>
</dbReference>